<dbReference type="InterPro" id="IPR000961">
    <property type="entry name" value="AGC-kinase_C"/>
</dbReference>
<name>A0A8J7NPM3_ATRSP</name>
<dbReference type="SUPFAM" id="SSF56112">
    <property type="entry name" value="Protein kinase-like (PK-like)"/>
    <property type="match status" value="1"/>
</dbReference>
<feature type="non-terminal residue" evidence="13">
    <location>
        <position position="1"/>
    </location>
</feature>
<evidence type="ECO:0000256" key="1">
    <source>
        <dbReference type="ARBA" id="ARBA00012513"/>
    </source>
</evidence>
<dbReference type="PROSITE" id="PS51285">
    <property type="entry name" value="AGC_KINASE_CTER"/>
    <property type="match status" value="1"/>
</dbReference>
<dbReference type="FunFam" id="1.10.510.10:FF:000751">
    <property type="entry name" value="Non-specific serine/threonine protein kinase"/>
    <property type="match status" value="1"/>
</dbReference>
<dbReference type="PANTHER" id="PTHR22988:SF71">
    <property type="entry name" value="CITRON RHO-INTERACTING KINASE"/>
    <property type="match status" value="1"/>
</dbReference>
<dbReference type="GO" id="GO:0005524">
    <property type="term" value="F:ATP binding"/>
    <property type="evidence" value="ECO:0007669"/>
    <property type="project" value="UniProtKB-KW"/>
</dbReference>
<dbReference type="InterPro" id="IPR008266">
    <property type="entry name" value="Tyr_kinase_AS"/>
</dbReference>
<evidence type="ECO:0000256" key="5">
    <source>
        <dbReference type="ARBA" id="ARBA00022741"/>
    </source>
</evidence>
<organism evidence="13 14">
    <name type="scientific">Atractosteus spatula</name>
    <name type="common">Alligator gar</name>
    <name type="synonym">Lepisosteus spatula</name>
    <dbReference type="NCBI Taxonomy" id="7917"/>
    <lineage>
        <taxon>Eukaryota</taxon>
        <taxon>Metazoa</taxon>
        <taxon>Chordata</taxon>
        <taxon>Craniata</taxon>
        <taxon>Vertebrata</taxon>
        <taxon>Euteleostomi</taxon>
        <taxon>Actinopterygii</taxon>
        <taxon>Neopterygii</taxon>
        <taxon>Holostei</taxon>
        <taxon>Semionotiformes</taxon>
        <taxon>Lepisosteidae</taxon>
        <taxon>Atractosteus</taxon>
    </lineage>
</organism>
<evidence type="ECO:0000256" key="3">
    <source>
        <dbReference type="ARBA" id="ARBA00022553"/>
    </source>
</evidence>
<evidence type="ECO:0000313" key="13">
    <source>
        <dbReference type="EMBL" id="MBN3317534.1"/>
    </source>
</evidence>
<dbReference type="PROSITE" id="PS00109">
    <property type="entry name" value="PROTEIN_KINASE_TYR"/>
    <property type="match status" value="1"/>
</dbReference>
<dbReference type="EMBL" id="JAAWVO010035813">
    <property type="protein sequence ID" value="MBN3317534.1"/>
    <property type="molecule type" value="Genomic_DNA"/>
</dbReference>
<evidence type="ECO:0000256" key="7">
    <source>
        <dbReference type="ARBA" id="ARBA00022840"/>
    </source>
</evidence>
<comment type="catalytic activity">
    <reaction evidence="8">
        <text>L-threonyl-[protein] + ATP = O-phospho-L-threonyl-[protein] + ADP + H(+)</text>
        <dbReference type="Rhea" id="RHEA:46608"/>
        <dbReference type="Rhea" id="RHEA-COMP:11060"/>
        <dbReference type="Rhea" id="RHEA-COMP:11605"/>
        <dbReference type="ChEBI" id="CHEBI:15378"/>
        <dbReference type="ChEBI" id="CHEBI:30013"/>
        <dbReference type="ChEBI" id="CHEBI:30616"/>
        <dbReference type="ChEBI" id="CHEBI:61977"/>
        <dbReference type="ChEBI" id="CHEBI:456216"/>
        <dbReference type="EC" id="2.7.11.1"/>
    </reaction>
</comment>
<dbReference type="SMART" id="SM00133">
    <property type="entry name" value="S_TK_X"/>
    <property type="match status" value="1"/>
</dbReference>
<evidence type="ECO:0000256" key="8">
    <source>
        <dbReference type="ARBA" id="ARBA00047899"/>
    </source>
</evidence>
<dbReference type="PROSITE" id="PS50011">
    <property type="entry name" value="PROTEIN_KINASE_DOM"/>
    <property type="match status" value="1"/>
</dbReference>
<dbReference type="AlphaFoldDB" id="A0A8J7NPM3"/>
<evidence type="ECO:0000259" key="11">
    <source>
        <dbReference type="PROSITE" id="PS50011"/>
    </source>
</evidence>
<evidence type="ECO:0000259" key="12">
    <source>
        <dbReference type="PROSITE" id="PS51285"/>
    </source>
</evidence>
<dbReference type="GO" id="GO:0004674">
    <property type="term" value="F:protein serine/threonine kinase activity"/>
    <property type="evidence" value="ECO:0007669"/>
    <property type="project" value="UniProtKB-KW"/>
</dbReference>
<dbReference type="SMART" id="SM00219">
    <property type="entry name" value="TyrKc"/>
    <property type="match status" value="1"/>
</dbReference>
<keyword evidence="4" id="KW-0808">Transferase</keyword>
<feature type="domain" description="AGC-kinase C-terminal" evidence="12">
    <location>
        <begin position="188"/>
        <end position="258"/>
    </location>
</feature>
<evidence type="ECO:0000256" key="9">
    <source>
        <dbReference type="ARBA" id="ARBA00048679"/>
    </source>
</evidence>
<evidence type="ECO:0000313" key="14">
    <source>
        <dbReference type="Proteomes" id="UP000736164"/>
    </source>
</evidence>
<keyword evidence="7" id="KW-0067">ATP-binding</keyword>
<keyword evidence="3" id="KW-0597">Phosphoprotein</keyword>
<keyword evidence="6 13" id="KW-0418">Kinase</keyword>
<feature type="non-terminal residue" evidence="13">
    <location>
        <position position="383"/>
    </location>
</feature>
<proteinExistence type="predicted"/>
<dbReference type="PANTHER" id="PTHR22988">
    <property type="entry name" value="MYOTONIC DYSTROPHY S/T KINASE-RELATED"/>
    <property type="match status" value="1"/>
</dbReference>
<dbReference type="EC" id="2.7.11.1" evidence="1"/>
<reference evidence="13" key="1">
    <citation type="journal article" date="2021" name="Cell">
        <title>Tracing the genetic footprints of vertebrate landing in non-teleost ray-finned fishes.</title>
        <authorList>
            <person name="Bi X."/>
            <person name="Wang K."/>
            <person name="Yang L."/>
            <person name="Pan H."/>
            <person name="Jiang H."/>
            <person name="Wei Q."/>
            <person name="Fang M."/>
            <person name="Yu H."/>
            <person name="Zhu C."/>
            <person name="Cai Y."/>
            <person name="He Y."/>
            <person name="Gan X."/>
            <person name="Zeng H."/>
            <person name="Yu D."/>
            <person name="Zhu Y."/>
            <person name="Jiang H."/>
            <person name="Qiu Q."/>
            <person name="Yang H."/>
            <person name="Zhang Y.E."/>
            <person name="Wang W."/>
            <person name="Zhu M."/>
            <person name="He S."/>
            <person name="Zhang G."/>
        </authorList>
    </citation>
    <scope>NUCLEOTIDE SEQUENCE</scope>
    <source>
        <strain evidence="13">Allg_001</strain>
    </source>
</reference>
<dbReference type="Gene3D" id="1.10.510.10">
    <property type="entry name" value="Transferase(Phosphotransferase) domain 1"/>
    <property type="match status" value="1"/>
</dbReference>
<dbReference type="Gene3D" id="3.30.200.20">
    <property type="entry name" value="Phosphorylase Kinase, domain 1"/>
    <property type="match status" value="1"/>
</dbReference>
<feature type="domain" description="Protein kinase" evidence="11">
    <location>
        <begin position="1"/>
        <end position="187"/>
    </location>
</feature>
<sequence>MEYLPGGDLLALMNRYEDQFDEATAQFFLAELVLAIHSVHQMGYVHRDVRPENVLLDRTGHIKLADFGSAARLTATKTVSSKLPLGTPDFTAPEVLNAAKGDVGSPYGVECDWWSLGVIAYEMIYRKSPFAEGTSTKTINNMINTGGYLKFPEEPQASREFVDLVQSLLCGPGERLGYEGLRCHPFFSSVDWNNLHHSLPPFVPTLRAEDDTSNFEEPERAPRPVAPPRQAKRSGFQGADLPFLGFFYSKALPALARSEGCRTLSLPALLGYRLLQGSSQSFLCTVVIRLPWHGFTAGNARLVLALVTGLPAPPSSGATGTRDEPPPSSCRLKPVGLRGAVRSEAEAGWGVAAVAACTGWRVAGGGDDTDIDSVMEEWISVRG</sequence>
<protein>
    <recommendedName>
        <fullName evidence="1">non-specific serine/threonine protein kinase</fullName>
        <ecNumber evidence="1">2.7.11.1</ecNumber>
    </recommendedName>
</protein>
<evidence type="ECO:0000256" key="2">
    <source>
        <dbReference type="ARBA" id="ARBA00022527"/>
    </source>
</evidence>
<accession>A0A8J7NPM3</accession>
<keyword evidence="2" id="KW-0723">Serine/threonine-protein kinase</keyword>
<keyword evidence="5" id="KW-0547">Nucleotide-binding</keyword>
<evidence type="ECO:0000256" key="10">
    <source>
        <dbReference type="SAM" id="MobiDB-lite"/>
    </source>
</evidence>
<evidence type="ECO:0000256" key="4">
    <source>
        <dbReference type="ARBA" id="ARBA00022679"/>
    </source>
</evidence>
<dbReference type="Pfam" id="PF00069">
    <property type="entry name" value="Pkinase"/>
    <property type="match status" value="1"/>
</dbReference>
<keyword evidence="14" id="KW-1185">Reference proteome</keyword>
<dbReference type="InterPro" id="IPR011009">
    <property type="entry name" value="Kinase-like_dom_sf"/>
</dbReference>
<dbReference type="Proteomes" id="UP000736164">
    <property type="component" value="Unassembled WGS sequence"/>
</dbReference>
<feature type="region of interest" description="Disordered" evidence="10">
    <location>
        <begin position="208"/>
        <end position="234"/>
    </location>
</feature>
<dbReference type="InterPro" id="IPR050839">
    <property type="entry name" value="Rho-assoc_Ser/Thr_Kinase"/>
</dbReference>
<comment type="catalytic activity">
    <reaction evidence="9">
        <text>L-seryl-[protein] + ATP = O-phospho-L-seryl-[protein] + ADP + H(+)</text>
        <dbReference type="Rhea" id="RHEA:17989"/>
        <dbReference type="Rhea" id="RHEA-COMP:9863"/>
        <dbReference type="Rhea" id="RHEA-COMP:11604"/>
        <dbReference type="ChEBI" id="CHEBI:15378"/>
        <dbReference type="ChEBI" id="CHEBI:29999"/>
        <dbReference type="ChEBI" id="CHEBI:30616"/>
        <dbReference type="ChEBI" id="CHEBI:83421"/>
        <dbReference type="ChEBI" id="CHEBI:456216"/>
        <dbReference type="EC" id="2.7.11.1"/>
    </reaction>
</comment>
<dbReference type="InterPro" id="IPR000719">
    <property type="entry name" value="Prot_kinase_dom"/>
</dbReference>
<dbReference type="GO" id="GO:0004713">
    <property type="term" value="F:protein tyrosine kinase activity"/>
    <property type="evidence" value="ECO:0007669"/>
    <property type="project" value="InterPro"/>
</dbReference>
<evidence type="ECO:0000256" key="6">
    <source>
        <dbReference type="ARBA" id="ARBA00022777"/>
    </source>
</evidence>
<gene>
    <name evidence="13" type="primary">Cit_1</name>
    <name evidence="13" type="ORF">GTO95_0012292</name>
</gene>
<dbReference type="InterPro" id="IPR020635">
    <property type="entry name" value="Tyr_kinase_cat_dom"/>
</dbReference>
<comment type="caution">
    <text evidence="13">The sequence shown here is derived from an EMBL/GenBank/DDBJ whole genome shotgun (WGS) entry which is preliminary data.</text>
</comment>